<dbReference type="EMBL" id="CP002344">
    <property type="protein sequence ID" value="ADU51802.1"/>
    <property type="molecule type" value="Genomic_DNA"/>
</dbReference>
<keyword evidence="2" id="KW-0472">Membrane</keyword>
<keyword evidence="2" id="KW-1133">Transmembrane helix</keyword>
<evidence type="ECO:0000256" key="1">
    <source>
        <dbReference type="SAM" id="MobiDB-lite"/>
    </source>
</evidence>
<feature type="transmembrane region" description="Helical" evidence="2">
    <location>
        <begin position="12"/>
        <end position="37"/>
    </location>
</feature>
<dbReference type="PROSITE" id="PS51257">
    <property type="entry name" value="PROKAR_LIPOPROTEIN"/>
    <property type="match status" value="1"/>
</dbReference>
<proteinExistence type="predicted"/>
<organism evidence="3 4">
    <name type="scientific">Thermaerobacter marianensis (strain ATCC 700841 / DSM 12885 / JCM 10246 / 7p75a)</name>
    <dbReference type="NCBI Taxonomy" id="644966"/>
    <lineage>
        <taxon>Bacteria</taxon>
        <taxon>Bacillati</taxon>
        <taxon>Bacillota</taxon>
        <taxon>Clostridia</taxon>
        <taxon>Eubacteriales</taxon>
        <taxon>Clostridiales Family XVII. Incertae Sedis</taxon>
        <taxon>Thermaerobacter</taxon>
    </lineage>
</organism>
<evidence type="ECO:0008006" key="5">
    <source>
        <dbReference type="Google" id="ProtNLM"/>
    </source>
</evidence>
<dbReference type="AlphaFoldDB" id="E6SHK7"/>
<name>E6SHK7_THEM7</name>
<accession>E6SHK7</accession>
<dbReference type="Proteomes" id="UP000008915">
    <property type="component" value="Chromosome"/>
</dbReference>
<dbReference type="OrthoDB" id="2102139at2"/>
<keyword evidence="2" id="KW-0812">Transmembrane</keyword>
<sequence>MPVARRRWGYTGVWAAVFLVLAAMLAGCVRLPEWWFLPPGEKRDQLRREEQQRRATVPADKAKAAQGGAVRPASPQHPVGIINDGEYPDSTVIIQNRWQGPVGDGPMVVYAGTYRDRPEKGIVIVHWRDQDWGMLWGRTIEAPGQPGSLRIVAEKDRVLTLKAASGQEFKFDMATATFAGE</sequence>
<feature type="region of interest" description="Disordered" evidence="1">
    <location>
        <begin position="46"/>
        <end position="78"/>
    </location>
</feature>
<gene>
    <name evidence="3" type="ordered locus">Tmar_1693</name>
</gene>
<evidence type="ECO:0000313" key="4">
    <source>
        <dbReference type="Proteomes" id="UP000008915"/>
    </source>
</evidence>
<keyword evidence="4" id="KW-1185">Reference proteome</keyword>
<dbReference type="HOGENOM" id="CLU_1509913_0_0_9"/>
<evidence type="ECO:0000313" key="3">
    <source>
        <dbReference type="EMBL" id="ADU51802.1"/>
    </source>
</evidence>
<reference evidence="3 4" key="1">
    <citation type="journal article" date="2010" name="Stand. Genomic Sci.">
        <title>Complete genome sequence of Thermaerobacter marianensis type strain (7p75a).</title>
        <authorList>
            <person name="Han C."/>
            <person name="Gu W."/>
            <person name="Zhang X."/>
            <person name="Lapidus A."/>
            <person name="Nolan M."/>
            <person name="Copeland A."/>
            <person name="Lucas S."/>
            <person name="Del Rio T.G."/>
            <person name="Tice H."/>
            <person name="Cheng J.F."/>
            <person name="Tapia R."/>
            <person name="Goodwin L."/>
            <person name="Pitluck S."/>
            <person name="Pagani I."/>
            <person name="Ivanova N."/>
            <person name="Mavromatis K."/>
            <person name="Mikhailova N."/>
            <person name="Pati A."/>
            <person name="Chen A."/>
            <person name="Palaniappan K."/>
            <person name="Land M."/>
            <person name="Hauser L."/>
            <person name="Chang Y.J."/>
            <person name="Jeffries C.D."/>
            <person name="Schneider S."/>
            <person name="Rohde M."/>
            <person name="Goker M."/>
            <person name="Pukall R."/>
            <person name="Woyke T."/>
            <person name="Bristow J."/>
            <person name="Eisen J.A."/>
            <person name="Markowitz V."/>
            <person name="Hugenholtz P."/>
            <person name="Kyrpides N.C."/>
            <person name="Klenk H.P."/>
            <person name="Detter J.C."/>
        </authorList>
    </citation>
    <scope>NUCLEOTIDE SEQUENCE [LARGE SCALE GENOMIC DNA]</scope>
    <source>
        <strain evidence="4">ATCC 700841 / DSM 12885 / JCM 10246 / 7p75a</strain>
    </source>
</reference>
<dbReference type="RefSeq" id="WP_013496103.1">
    <property type="nucleotide sequence ID" value="NC_014831.1"/>
</dbReference>
<dbReference type="KEGG" id="tmr:Tmar_1693"/>
<evidence type="ECO:0000256" key="2">
    <source>
        <dbReference type="SAM" id="Phobius"/>
    </source>
</evidence>
<protein>
    <recommendedName>
        <fullName evidence="5">Lipoprotein</fullName>
    </recommendedName>
</protein>
<reference evidence="4" key="2">
    <citation type="journal article" date="2010" name="Stand. Genomic Sci.">
        <title>Complete genome sequence of Thermaerobacter marianensis type strain (7p75aT).</title>
        <authorList>
            <person name="Han C."/>
            <person name="Gu W."/>
            <person name="Zhang X."/>
            <person name="Lapidus A."/>
            <person name="Nolan M."/>
            <person name="Copeland A."/>
            <person name="Lucas S."/>
            <person name="Glavina Del Rio T."/>
            <person name="Tice H."/>
            <person name="Cheng J."/>
            <person name="Tapia R."/>
            <person name="Goodwin L."/>
            <person name="Pitluck S."/>
            <person name="Pagani I."/>
            <person name="Ivanova N."/>
            <person name="Mavromatis K."/>
            <person name="Mikhailova N."/>
            <person name="Pati A."/>
            <person name="Chen A."/>
            <person name="Palaniappan K."/>
            <person name="Land M."/>
            <person name="Hauser L."/>
            <person name="Chang Y."/>
            <person name="Jeffries C."/>
            <person name="Schneider S."/>
            <person name="Rohde M."/>
            <person name="Goker M."/>
            <person name="Pukall R."/>
            <person name="Woyke T."/>
            <person name="Bristow J."/>
            <person name="Eisen J."/>
            <person name="Markowitz V."/>
            <person name="Hugenholtz P."/>
            <person name="Kyrpides N."/>
            <person name="Klenk H."/>
            <person name="Detter J."/>
        </authorList>
    </citation>
    <scope>NUCLEOTIDE SEQUENCE [LARGE SCALE GENOMIC DNA]</scope>
    <source>
        <strain evidence="4">ATCC 700841 / DSM 12885 / JCM 10246 / 7p75a</strain>
    </source>
</reference>